<dbReference type="PANTHER" id="PTHR45782">
    <property type="entry name" value="MITOCHONDRIAL RIBOSOME-ASSOCIATED GTPASE 1"/>
    <property type="match status" value="1"/>
</dbReference>
<dbReference type="PANTHER" id="PTHR45782:SF4">
    <property type="entry name" value="MITOCHONDRIAL RIBOSOME-ASSOCIATED GTPASE 1"/>
    <property type="match status" value="1"/>
</dbReference>
<dbReference type="GO" id="GO:0005737">
    <property type="term" value="C:cytoplasm"/>
    <property type="evidence" value="ECO:0007669"/>
    <property type="project" value="UniProtKB-SubCell"/>
</dbReference>
<evidence type="ECO:0000313" key="6">
    <source>
        <dbReference type="EMBL" id="GAP37632.1"/>
    </source>
</evidence>
<sequence>MTIQWFPGHMHATRKAMAERVRDVDAVVELLDARLPGSSENPLLAELTRGKPALKLLNKQDLADPALTRVWLDHLQARPATRALAMDASERAPARRLEAACRALLPNRGGLVKPLRVLICGIPNVGKSTLINSMLGQRAARTGDEPGITKTEQRIMLAEDFALIDTPGLLWPRIEVDESGLLLAASGAVGRNAYDEEEVARALLGRVRPRYADRLATRYRFAPAPAAPDDEVLTEIGRRRGALGPGGRISLQKAAEVVLNDFRSGAWGPLTLETPEEFAAWCAAAAAREAERAARREAEAAARALARSGRRLASSGDEPEVDE</sequence>
<dbReference type="Gene3D" id="3.40.50.300">
    <property type="entry name" value="P-loop containing nucleotide triphosphate hydrolases"/>
    <property type="match status" value="1"/>
</dbReference>
<reference evidence="6 7" key="2">
    <citation type="journal article" date="2016" name="Science">
        <title>A bacterium that degrades and assimilates poly(ethylene terephthalate).</title>
        <authorList>
            <person name="Yoshida S."/>
            <person name="Hiraga K."/>
            <person name="Takehana T."/>
            <person name="Taniguchi I."/>
            <person name="Yamaji H."/>
            <person name="Maeda Y."/>
            <person name="Toyohara K."/>
            <person name="Miyamoto K."/>
            <person name="Kimura Y."/>
            <person name="Oda K."/>
        </authorList>
    </citation>
    <scope>NUCLEOTIDE SEQUENCE [LARGE SCALE GENOMIC DNA]</scope>
    <source>
        <strain evidence="7">NBRC 110686 / TISTR 2288 / 201-F6</strain>
    </source>
</reference>
<keyword evidence="2 3" id="KW-0342">GTP-binding</keyword>
<keyword evidence="1 3" id="KW-0547">Nucleotide-binding</keyword>
<evidence type="ECO:0000256" key="3">
    <source>
        <dbReference type="PIRNR" id="PIRNR006230"/>
    </source>
</evidence>
<comment type="caution">
    <text evidence="6">The sequence shown here is derived from an EMBL/GenBank/DDBJ whole genome shotgun (WGS) entry which is preliminary data.</text>
</comment>
<keyword evidence="3" id="KW-0963">Cytoplasm</keyword>
<dbReference type="InterPro" id="IPR019991">
    <property type="entry name" value="GTP-bd_ribosome_bgen"/>
</dbReference>
<proteinExistence type="inferred from homology"/>
<dbReference type="InterPro" id="IPR027417">
    <property type="entry name" value="P-loop_NTPase"/>
</dbReference>
<dbReference type="RefSeq" id="WP_054021556.1">
    <property type="nucleotide sequence ID" value="NZ_BBYR01000052.1"/>
</dbReference>
<accession>A0A0K8P4P6</accession>
<dbReference type="PIRSF" id="PIRSF006230">
    <property type="entry name" value="MG442"/>
    <property type="match status" value="1"/>
</dbReference>
<dbReference type="InterPro" id="IPR023179">
    <property type="entry name" value="GTP-bd_ortho_bundle_sf"/>
</dbReference>
<dbReference type="CDD" id="cd01856">
    <property type="entry name" value="YlqF"/>
    <property type="match status" value="1"/>
</dbReference>
<keyword evidence="7" id="KW-1185">Reference proteome</keyword>
<feature type="binding site" evidence="4">
    <location>
        <begin position="124"/>
        <end position="129"/>
    </location>
    <ligand>
        <name>GTP</name>
        <dbReference type="ChEBI" id="CHEBI:37565"/>
    </ligand>
</feature>
<dbReference type="GO" id="GO:0003924">
    <property type="term" value="F:GTPase activity"/>
    <property type="evidence" value="ECO:0007669"/>
    <property type="project" value="TreeGrafter"/>
</dbReference>
<dbReference type="NCBIfam" id="TIGR03596">
    <property type="entry name" value="GTPase_YlqF"/>
    <property type="match status" value="1"/>
</dbReference>
<dbReference type="InterPro" id="IPR006073">
    <property type="entry name" value="GTP-bd"/>
</dbReference>
<dbReference type="OrthoDB" id="9779790at2"/>
<reference evidence="7" key="1">
    <citation type="submission" date="2015-07" db="EMBL/GenBank/DDBJ databases">
        <title>Discovery of a poly(ethylene terephthalate assimilation.</title>
        <authorList>
            <person name="Yoshida S."/>
            <person name="Hiraga K."/>
            <person name="Takehana T."/>
            <person name="Taniguchi I."/>
            <person name="Yamaji H."/>
            <person name="Maeda Y."/>
            <person name="Toyohara K."/>
            <person name="Miyamoto K."/>
            <person name="Kimura Y."/>
            <person name="Oda K."/>
        </authorList>
    </citation>
    <scope>NUCLEOTIDE SEQUENCE [LARGE SCALE GENOMIC DNA]</scope>
    <source>
        <strain evidence="7">NBRC 110686 / TISTR 2288 / 201-F6</strain>
    </source>
</reference>
<evidence type="ECO:0000256" key="2">
    <source>
        <dbReference type="ARBA" id="ARBA00023134"/>
    </source>
</evidence>
<comment type="subcellular location">
    <subcellularLocation>
        <location evidence="3">Cytoplasm</location>
    </subcellularLocation>
</comment>
<dbReference type="EMBL" id="BBYR01000052">
    <property type="protein sequence ID" value="GAP37632.1"/>
    <property type="molecule type" value="Genomic_DNA"/>
</dbReference>
<evidence type="ECO:0000313" key="7">
    <source>
        <dbReference type="Proteomes" id="UP000037660"/>
    </source>
</evidence>
<dbReference type="GO" id="GO:0006412">
    <property type="term" value="P:translation"/>
    <property type="evidence" value="ECO:0007669"/>
    <property type="project" value="TreeGrafter"/>
</dbReference>
<organism evidence="6 7">
    <name type="scientific">Piscinibacter sakaiensis</name>
    <name type="common">Ideonella sakaiensis</name>
    <dbReference type="NCBI Taxonomy" id="1547922"/>
    <lineage>
        <taxon>Bacteria</taxon>
        <taxon>Pseudomonadati</taxon>
        <taxon>Pseudomonadota</taxon>
        <taxon>Betaproteobacteria</taxon>
        <taxon>Burkholderiales</taxon>
        <taxon>Sphaerotilaceae</taxon>
        <taxon>Piscinibacter</taxon>
    </lineage>
</organism>
<gene>
    <name evidence="6" type="ORF">ISF6_3577</name>
</gene>
<dbReference type="SUPFAM" id="SSF52540">
    <property type="entry name" value="P-loop containing nucleoside triphosphate hydrolases"/>
    <property type="match status" value="1"/>
</dbReference>
<evidence type="ECO:0000256" key="1">
    <source>
        <dbReference type="ARBA" id="ARBA00022741"/>
    </source>
</evidence>
<comment type="similarity">
    <text evidence="3">Belongs to the TRAFAC class YlqF/YawG GTPase family. MTG1 subfamily.</text>
</comment>
<evidence type="ECO:0000256" key="4">
    <source>
        <dbReference type="PIRSR" id="PIRSR006230-1"/>
    </source>
</evidence>
<feature type="binding site" evidence="4">
    <location>
        <position position="168"/>
    </location>
    <ligand>
        <name>GTP</name>
        <dbReference type="ChEBI" id="CHEBI:37565"/>
    </ligand>
</feature>
<evidence type="ECO:0000259" key="5">
    <source>
        <dbReference type="Pfam" id="PF01926"/>
    </source>
</evidence>
<dbReference type="Pfam" id="PF01926">
    <property type="entry name" value="MMR_HSR1"/>
    <property type="match status" value="1"/>
</dbReference>
<dbReference type="AlphaFoldDB" id="A0A0K8P4P6"/>
<dbReference type="Gene3D" id="1.10.1580.10">
    <property type="match status" value="1"/>
</dbReference>
<dbReference type="InterPro" id="IPR016478">
    <property type="entry name" value="GTPase_MTG1"/>
</dbReference>
<dbReference type="PRINTS" id="PR00326">
    <property type="entry name" value="GTP1OBG"/>
</dbReference>
<dbReference type="STRING" id="1547922.ISF6_3577"/>
<dbReference type="Proteomes" id="UP000037660">
    <property type="component" value="Unassembled WGS sequence"/>
</dbReference>
<feature type="binding site" evidence="4">
    <location>
        <begin position="58"/>
        <end position="61"/>
    </location>
    <ligand>
        <name>GTP</name>
        <dbReference type="ChEBI" id="CHEBI:37565"/>
    </ligand>
</feature>
<protein>
    <recommendedName>
        <fullName evidence="3">Ribosome biogenesis GTPase A</fullName>
    </recommendedName>
</protein>
<comment type="function">
    <text evidence="3">Required for a late step of 50S ribosomal subunit assembly. Has GTPase activity.</text>
</comment>
<name>A0A0K8P4P6_PISS1</name>
<dbReference type="GO" id="GO:0005525">
    <property type="term" value="F:GTP binding"/>
    <property type="evidence" value="ECO:0007669"/>
    <property type="project" value="UniProtKB-KW"/>
</dbReference>
<feature type="domain" description="G" evidence="5">
    <location>
        <begin position="116"/>
        <end position="174"/>
    </location>
</feature>